<dbReference type="AlphaFoldDB" id="A0A0X8FBG2"/>
<dbReference type="GO" id="GO:0005524">
    <property type="term" value="F:ATP binding"/>
    <property type="evidence" value="ECO:0007669"/>
    <property type="project" value="UniProtKB-KW"/>
</dbReference>
<dbReference type="Proteomes" id="UP000069912">
    <property type="component" value="Chromosome"/>
</dbReference>
<evidence type="ECO:0000313" key="5">
    <source>
        <dbReference type="Proteomes" id="UP000234239"/>
    </source>
</evidence>
<gene>
    <name evidence="2" type="ORF">AWM72_05075</name>
    <name evidence="3" type="ORF">CYJ28_04305</name>
</gene>
<organism evidence="2 4">
    <name type="scientific">Aerococcus sanguinicola</name>
    <dbReference type="NCBI Taxonomy" id="119206"/>
    <lineage>
        <taxon>Bacteria</taxon>
        <taxon>Bacillati</taxon>
        <taxon>Bacillota</taxon>
        <taxon>Bacilli</taxon>
        <taxon>Lactobacillales</taxon>
        <taxon>Aerococcaceae</taxon>
        <taxon>Aerococcus</taxon>
    </lineage>
</organism>
<evidence type="ECO:0000259" key="1">
    <source>
        <dbReference type="Pfam" id="PF04326"/>
    </source>
</evidence>
<reference evidence="3 5" key="3">
    <citation type="submission" date="2017-12" db="EMBL/GenBank/DDBJ databases">
        <title>Phylogenetic diversity of female urinary microbiome.</title>
        <authorList>
            <person name="Thomas-White K."/>
            <person name="Wolfe A.J."/>
        </authorList>
    </citation>
    <scope>NUCLEOTIDE SEQUENCE [LARGE SCALE GENOMIC DNA]</scope>
    <source>
        <strain evidence="3 5">UMB0139</strain>
    </source>
</reference>
<dbReference type="Pfam" id="PF04326">
    <property type="entry name" value="SLFN_AlbA_2"/>
    <property type="match status" value="1"/>
</dbReference>
<dbReference type="KEGG" id="asan:AWM72_05075"/>
<dbReference type="InterPro" id="IPR038461">
    <property type="entry name" value="Schlafen_AlbA_2_dom_sf"/>
</dbReference>
<dbReference type="EMBL" id="CP014160">
    <property type="protein sequence ID" value="AMB94170.1"/>
    <property type="molecule type" value="Genomic_DNA"/>
</dbReference>
<keyword evidence="3" id="KW-0547">Nucleotide-binding</keyword>
<reference evidence="4" key="2">
    <citation type="submission" date="2016-01" db="EMBL/GenBank/DDBJ databases">
        <title>Six Aerococcus type strain genome sequencing and assembly using PacBio and Illumina Hiseq.</title>
        <authorList>
            <person name="Carkaci D."/>
            <person name="Dargis R."/>
            <person name="Nielsen X.C."/>
            <person name="Skovgaard O."/>
            <person name="Fuursted K."/>
            <person name="Christensen J.J."/>
        </authorList>
    </citation>
    <scope>NUCLEOTIDE SEQUENCE [LARGE SCALE GENOMIC DNA]</scope>
    <source>
        <strain evidence="4">CCUG43001</strain>
    </source>
</reference>
<evidence type="ECO:0000313" key="3">
    <source>
        <dbReference type="EMBL" id="PKZ22343.1"/>
    </source>
</evidence>
<dbReference type="InterPro" id="IPR001611">
    <property type="entry name" value="Leu-rich_rpt"/>
</dbReference>
<sequence length="397" mass="47025">MEVSEFYDLISNGENDRVDYKLQWYTKEKKIDLIIDILNFVNTVHHEDCYIIIGIKDDSREVIGVDIYDENRLQSEQITDQLRSLSLSGNYIPEIEVSSIEVKDKICDIITIYNTNHTPVYLLEDRRWGKKNIGAGQIFSRNQGSNTPIDRTAPDYIVEKLWAKRFHLDRDIKDRYNEVLKDYNNWTFVDSFNGNPARFIYNLDPNFYIDLLGDELGRDQFQPISLNALRLNVSWEMASLKYNHLEIDSEWIFWMDDTRFLQVCPSPGHISDYISRDCGLLSYEYYIDNSIAYNLNELLWKCPSSLNRHYLHEQKDRVMKSVVVYADLEEKKKIENEILEHFNLPSDIEATEKEIELVEARIKTDIWNPDTEYRLAKDYKEQNNLGRLINSYMRQKS</sequence>
<dbReference type="PROSITE" id="PS51450">
    <property type="entry name" value="LRR"/>
    <property type="match status" value="1"/>
</dbReference>
<dbReference type="RefSeq" id="WP_067974213.1">
    <property type="nucleotide sequence ID" value="NZ_CAJHKM010000001.1"/>
</dbReference>
<feature type="domain" description="Schlafen AlbA-2" evidence="1">
    <location>
        <begin position="14"/>
        <end position="149"/>
    </location>
</feature>
<name>A0A0X8FBG2_9LACT</name>
<proteinExistence type="predicted"/>
<keyword evidence="3" id="KW-0067">ATP-binding</keyword>
<reference evidence="2 4" key="1">
    <citation type="journal article" date="2016" name="Genome Announc.">
        <title>Complete Genome Sequences of Aerococcus christensenii CCUG 28831T, Aerococcus sanguinicola CCUG 43001T, Aerococcus urinae CCUG 36881T, Aerococcus urinaeequi CCUG 28094T, Aerococcus urinaehominis CCUG 42038 BT, and Aerococcus viridans CCUG 4311T.</title>
        <authorList>
            <person name="Carkaci D."/>
            <person name="Dargis R."/>
            <person name="Nielsen X.C."/>
            <person name="Skovgaard O."/>
            <person name="Fuursted K."/>
            <person name="Christensen J.J."/>
        </authorList>
    </citation>
    <scope>NUCLEOTIDE SEQUENCE [LARGE SCALE GENOMIC DNA]</scope>
    <source>
        <strain evidence="2 4">CCUG43001</strain>
    </source>
</reference>
<dbReference type="GeneID" id="92903435"/>
<accession>A0A0X8FBG2</accession>
<dbReference type="Gene3D" id="3.30.950.30">
    <property type="entry name" value="Schlafen, AAA domain"/>
    <property type="match status" value="1"/>
</dbReference>
<evidence type="ECO:0000313" key="2">
    <source>
        <dbReference type="EMBL" id="AMB94170.1"/>
    </source>
</evidence>
<protein>
    <submittedName>
        <fullName evidence="3">ATP-binding protein</fullName>
    </submittedName>
</protein>
<dbReference type="Proteomes" id="UP000234239">
    <property type="component" value="Unassembled WGS sequence"/>
</dbReference>
<dbReference type="OrthoDB" id="869451at2"/>
<dbReference type="InterPro" id="IPR007421">
    <property type="entry name" value="Schlafen_AlbA_2_dom"/>
</dbReference>
<dbReference type="EMBL" id="PKGY01000002">
    <property type="protein sequence ID" value="PKZ22343.1"/>
    <property type="molecule type" value="Genomic_DNA"/>
</dbReference>
<keyword evidence="4" id="KW-1185">Reference proteome</keyword>
<evidence type="ECO:0000313" key="4">
    <source>
        <dbReference type="Proteomes" id="UP000069912"/>
    </source>
</evidence>